<dbReference type="OrthoDB" id="9806398at2"/>
<dbReference type="GO" id="GO:0010181">
    <property type="term" value="F:FMN binding"/>
    <property type="evidence" value="ECO:0007669"/>
    <property type="project" value="InterPro"/>
</dbReference>
<reference evidence="2 3" key="2">
    <citation type="submission" date="2019-09" db="EMBL/GenBank/DDBJ databases">
        <title>Complete Genome Sequence and Methylome Analysis of free living Spirochaetas.</title>
        <authorList>
            <person name="Leshcheva N."/>
            <person name="Mikheeva N."/>
        </authorList>
    </citation>
    <scope>NUCLEOTIDE SEQUENCE [LARGE SCALE GENOMIC DNA]</scope>
    <source>
        <strain evidence="2 3">P</strain>
    </source>
</reference>
<dbReference type="Proteomes" id="UP000323824">
    <property type="component" value="Chromosome"/>
</dbReference>
<evidence type="ECO:0000259" key="1">
    <source>
        <dbReference type="SMART" id="SM00900"/>
    </source>
</evidence>
<reference evidence="2 3" key="1">
    <citation type="submission" date="2019-02" db="EMBL/GenBank/DDBJ databases">
        <authorList>
            <person name="Fomenkov A."/>
            <person name="Dubinina G."/>
            <person name="Grabovich M."/>
            <person name="Vincze T."/>
            <person name="Roberts R.J."/>
        </authorList>
    </citation>
    <scope>NUCLEOTIDE SEQUENCE [LARGE SCALE GENOMIC DNA]</scope>
    <source>
        <strain evidence="2 3">P</strain>
    </source>
</reference>
<evidence type="ECO:0000313" key="3">
    <source>
        <dbReference type="Proteomes" id="UP000323824"/>
    </source>
</evidence>
<dbReference type="Gene3D" id="3.90.1010.20">
    <property type="match status" value="1"/>
</dbReference>
<keyword evidence="3" id="KW-1185">Reference proteome</keyword>
<organism evidence="2 3">
    <name type="scientific">Thiospirochaeta perfilievii</name>
    <dbReference type="NCBI Taxonomy" id="252967"/>
    <lineage>
        <taxon>Bacteria</taxon>
        <taxon>Pseudomonadati</taxon>
        <taxon>Spirochaetota</taxon>
        <taxon>Spirochaetia</taxon>
        <taxon>Spirochaetales</taxon>
        <taxon>Spirochaetaceae</taxon>
        <taxon>Thiospirochaeta</taxon>
    </lineage>
</organism>
<name>A0A5C1QCR7_9SPIO</name>
<dbReference type="SMART" id="SM00900">
    <property type="entry name" value="FMN_bind"/>
    <property type="match status" value="1"/>
</dbReference>
<protein>
    <submittedName>
        <fullName evidence="2">FMN-binding protein</fullName>
    </submittedName>
</protein>
<gene>
    <name evidence="2" type="ORF">EW093_14775</name>
</gene>
<dbReference type="RefSeq" id="WP_149569137.1">
    <property type="nucleotide sequence ID" value="NZ_CP035807.1"/>
</dbReference>
<feature type="domain" description="FMN-binding" evidence="1">
    <location>
        <begin position="59"/>
        <end position="134"/>
    </location>
</feature>
<dbReference type="EMBL" id="CP035807">
    <property type="protein sequence ID" value="QEN05903.1"/>
    <property type="molecule type" value="Genomic_DNA"/>
</dbReference>
<dbReference type="AlphaFoldDB" id="A0A5C1QCR7"/>
<accession>A0A5C1QCR7</accession>
<dbReference type="InterPro" id="IPR007329">
    <property type="entry name" value="FMN-bd"/>
</dbReference>
<dbReference type="Pfam" id="PF04205">
    <property type="entry name" value="FMN_bind"/>
    <property type="match status" value="1"/>
</dbReference>
<dbReference type="GO" id="GO:0016020">
    <property type="term" value="C:membrane"/>
    <property type="evidence" value="ECO:0007669"/>
    <property type="project" value="InterPro"/>
</dbReference>
<dbReference type="KEGG" id="sper:EW093_14775"/>
<evidence type="ECO:0000313" key="2">
    <source>
        <dbReference type="EMBL" id="QEN05903.1"/>
    </source>
</evidence>
<proteinExistence type="predicted"/>
<sequence length="136" mass="14672">MKKMISILLFITVLSSFVITANPFSKSGRHSSIQYSIPEGMIISQLDLKDGTYQGVANGFGTGLTVEITIEKGVLTSVEIISHNEVGSRFYSTPIKYIPSFIVDEKKSEVDAVSGATATSKGIMSAVEDALKKLYS</sequence>